<organism evidence="2 3">
    <name type="scientific">Aristolochia fimbriata</name>
    <name type="common">White veined hardy Dutchman's pipe vine</name>
    <dbReference type="NCBI Taxonomy" id="158543"/>
    <lineage>
        <taxon>Eukaryota</taxon>
        <taxon>Viridiplantae</taxon>
        <taxon>Streptophyta</taxon>
        <taxon>Embryophyta</taxon>
        <taxon>Tracheophyta</taxon>
        <taxon>Spermatophyta</taxon>
        <taxon>Magnoliopsida</taxon>
        <taxon>Magnoliidae</taxon>
        <taxon>Piperales</taxon>
        <taxon>Aristolochiaceae</taxon>
        <taxon>Aristolochia</taxon>
    </lineage>
</organism>
<evidence type="ECO:0000256" key="1">
    <source>
        <dbReference type="SAM" id="MobiDB-lite"/>
    </source>
</evidence>
<dbReference type="EMBL" id="JAINDJ010000004">
    <property type="protein sequence ID" value="KAG9451339.1"/>
    <property type="molecule type" value="Genomic_DNA"/>
</dbReference>
<dbReference type="Proteomes" id="UP000825729">
    <property type="component" value="Unassembled WGS sequence"/>
</dbReference>
<proteinExistence type="predicted"/>
<keyword evidence="3" id="KW-1185">Reference proteome</keyword>
<accession>A0AAV7ERY5</accession>
<name>A0AAV7ERY5_ARIFI</name>
<feature type="compositionally biased region" description="Basic and acidic residues" evidence="1">
    <location>
        <begin position="18"/>
        <end position="37"/>
    </location>
</feature>
<reference evidence="2 3" key="1">
    <citation type="submission" date="2021-07" db="EMBL/GenBank/DDBJ databases">
        <title>The Aristolochia fimbriata genome: insights into angiosperm evolution, floral development and chemical biosynthesis.</title>
        <authorList>
            <person name="Jiao Y."/>
        </authorList>
    </citation>
    <scope>NUCLEOTIDE SEQUENCE [LARGE SCALE GENOMIC DNA]</scope>
    <source>
        <strain evidence="2">IBCAS-2021</strain>
        <tissue evidence="2">Leaf</tissue>
    </source>
</reference>
<protein>
    <submittedName>
        <fullName evidence="2">Uncharacterized protein</fullName>
    </submittedName>
</protein>
<feature type="region of interest" description="Disordered" evidence="1">
    <location>
        <begin position="1"/>
        <end position="60"/>
    </location>
</feature>
<comment type="caution">
    <text evidence="2">The sequence shown here is derived from an EMBL/GenBank/DDBJ whole genome shotgun (WGS) entry which is preliminary data.</text>
</comment>
<dbReference type="AlphaFoldDB" id="A0AAV7ERY5"/>
<feature type="compositionally biased region" description="Polar residues" evidence="1">
    <location>
        <begin position="40"/>
        <end position="56"/>
    </location>
</feature>
<evidence type="ECO:0000313" key="3">
    <source>
        <dbReference type="Proteomes" id="UP000825729"/>
    </source>
</evidence>
<gene>
    <name evidence="2" type="ORF">H6P81_011304</name>
</gene>
<sequence length="222" mass="25199">MRKDNRIKRCVSGSNRQATEKRVPIERDQPPHEEPRKRLTPNTPIKTPKTDQTQIAKGTVGRSAVPNSSILTKLEALYLILLPPTANFSSAVDVTSREVPSRMRLPLSLSLSAIWIRCAGCRKSEEGQSGEVCDIKKKMRTWTHSLDQRLVFHAQPAAVKMTLYGRRGPNRPQHHSLKLQKLDSTESVTLTWQIILDSRQFKDDVKAKKRNQQKLLKRTSCG</sequence>
<evidence type="ECO:0000313" key="2">
    <source>
        <dbReference type="EMBL" id="KAG9451339.1"/>
    </source>
</evidence>